<comment type="cofactor">
    <cofactor evidence="1">
        <name>FAD</name>
        <dbReference type="ChEBI" id="CHEBI:57692"/>
    </cofactor>
</comment>
<reference evidence="25" key="1">
    <citation type="submission" date="2020-02" db="EMBL/GenBank/DDBJ databases">
        <authorList>
            <person name="Palmer J.M."/>
        </authorList>
    </citation>
    <scope>NUCLEOTIDE SEQUENCE</scope>
    <source>
        <strain evidence="25">EPUS1.4</strain>
        <tissue evidence="25">Thallus</tissue>
    </source>
</reference>
<proteinExistence type="inferred from homology"/>
<evidence type="ECO:0000256" key="18">
    <source>
        <dbReference type="ARBA" id="ARBA00070793"/>
    </source>
</evidence>
<evidence type="ECO:0000313" key="26">
    <source>
        <dbReference type="Proteomes" id="UP000606974"/>
    </source>
</evidence>
<evidence type="ECO:0000256" key="5">
    <source>
        <dbReference type="ARBA" id="ARBA00012312"/>
    </source>
</evidence>
<feature type="transmembrane region" description="Helical" evidence="22">
    <location>
        <begin position="512"/>
        <end position="530"/>
    </location>
</feature>
<comment type="similarity">
    <text evidence="4">Belongs to the squalene monooxygenase family.</text>
</comment>
<evidence type="ECO:0000256" key="15">
    <source>
        <dbReference type="ARBA" id="ARBA00023221"/>
    </source>
</evidence>
<feature type="region of interest" description="Disordered" evidence="21">
    <location>
        <begin position="432"/>
        <end position="454"/>
    </location>
</feature>
<comment type="pathway">
    <text evidence="16">Steroid metabolism; ergosterol biosynthesis.</text>
</comment>
<dbReference type="PANTHER" id="PTHR10835">
    <property type="entry name" value="SQUALENE MONOOXYGENASE"/>
    <property type="match status" value="1"/>
</dbReference>
<dbReference type="GO" id="GO:0071949">
    <property type="term" value="F:FAD binding"/>
    <property type="evidence" value="ECO:0007669"/>
    <property type="project" value="InterPro"/>
</dbReference>
<feature type="compositionally biased region" description="Basic and acidic residues" evidence="21">
    <location>
        <begin position="653"/>
        <end position="667"/>
    </location>
</feature>
<dbReference type="PRINTS" id="PR00420">
    <property type="entry name" value="RNGMNOXGNASE"/>
</dbReference>
<evidence type="ECO:0000256" key="17">
    <source>
        <dbReference type="ARBA" id="ARBA00070252"/>
    </source>
</evidence>
<evidence type="ECO:0000313" key="25">
    <source>
        <dbReference type="EMBL" id="KAF7507188.1"/>
    </source>
</evidence>
<dbReference type="GO" id="GO:0004506">
    <property type="term" value="F:squalene monooxygenase activity"/>
    <property type="evidence" value="ECO:0007669"/>
    <property type="project" value="UniProtKB-EC"/>
</dbReference>
<evidence type="ECO:0000259" key="23">
    <source>
        <dbReference type="Pfam" id="PF01494"/>
    </source>
</evidence>
<dbReference type="GO" id="GO:0005789">
    <property type="term" value="C:endoplasmic reticulum membrane"/>
    <property type="evidence" value="ECO:0007669"/>
    <property type="project" value="UniProtKB-SubCell"/>
</dbReference>
<keyword evidence="10" id="KW-0492">Microsome</keyword>
<keyword evidence="26" id="KW-1185">Reference proteome</keyword>
<feature type="transmembrane region" description="Helical" evidence="22">
    <location>
        <begin position="599"/>
        <end position="621"/>
    </location>
</feature>
<dbReference type="InterPro" id="IPR036188">
    <property type="entry name" value="FAD/NAD-bd_sf"/>
</dbReference>
<accession>A0A8H7AE13</accession>
<keyword evidence="8" id="KW-0256">Endoplasmic reticulum</keyword>
<feature type="region of interest" description="Disordered" evidence="21">
    <location>
        <begin position="1"/>
        <end position="20"/>
    </location>
</feature>
<dbReference type="PANTHER" id="PTHR10835:SF0">
    <property type="entry name" value="SQUALENE MONOOXYGENASE"/>
    <property type="match status" value="1"/>
</dbReference>
<feature type="transmembrane region" description="Helical" evidence="22">
    <location>
        <begin position="480"/>
        <end position="500"/>
    </location>
</feature>
<comment type="caution">
    <text evidence="25">The sequence shown here is derived from an EMBL/GenBank/DDBJ whole genome shotgun (WGS) entry which is preliminary data.</text>
</comment>
<dbReference type="Gene3D" id="3.50.50.60">
    <property type="entry name" value="FAD/NAD(P)-binding domain"/>
    <property type="match status" value="1"/>
</dbReference>
<evidence type="ECO:0000256" key="3">
    <source>
        <dbReference type="ARBA" id="ARBA00004477"/>
    </source>
</evidence>
<dbReference type="Pfam" id="PF01494">
    <property type="entry name" value="FAD_binding_3"/>
    <property type="match status" value="1"/>
</dbReference>
<feature type="domain" description="FAD-binding" evidence="23">
    <location>
        <begin position="29"/>
        <end position="96"/>
    </location>
</feature>
<keyword evidence="11" id="KW-0443">Lipid metabolism</keyword>
<dbReference type="OrthoDB" id="1678617at2759"/>
<evidence type="ECO:0000256" key="9">
    <source>
        <dbReference type="ARBA" id="ARBA00022827"/>
    </source>
</evidence>
<feature type="region of interest" description="Disordered" evidence="21">
    <location>
        <begin position="652"/>
        <end position="680"/>
    </location>
</feature>
<dbReference type="EC" id="1.14.14.17" evidence="5"/>
<sequence length="745" mass="81019">MPLILDSPSESSFETPPDPLEERRRLHHDADVVIVGAGILGSALAVALADQGRSVILLERSLKQPDRIVGELLQPGGVEALEKLGLRHCLEEIDAIPVKGYEVIYYGEEVAIPYPGNAYGSIASPEKTSNPEGRSFHHGRFVSRLRSAALIHPNITTFETEVTSIIKSTSTSGVLGVESLTNKTKPDFFFGSLTVIADGYASKFRKSYLPHTPKTRSKFWGLELVDADLPLPEHGHVILGDGAPVLLYQIGTHETRALVDIPDNTPTASVKVGGVKAHLRNVVLPSLPQQVQPSFAAALDKGALRSMPNSYLPSATNKTPGLILLGDAMNMRHPLTGGGMTVALNDVVLLRSLLSPHHVPDLADSNAVLHQMRSFHWQRKNLTAVINILAQALYSLFAANDPYLKYLQMGCFRYFQLGGQCIDGPCPPEEAYGSPPPIPANDKHIHQSPPDGRGLEVAQAAPGSPKMRLPQDKFAVIKKYIHAAQGAIVAIAWLLCIIIFTRQGHSDGRVGWYFGLCWLSIPILVYLVMVPMWPRARRFSNVYAFATLDTLSVVFWLSAWAAMASYVSQGKGKGDNEKASGCDNFKFGSPGRCKISEGVIVLGVILMLCFVATAFISFKAVMHYKRTGEMPNPTMGNENFAKQTQDAFSSNIRNDDPFDDNHADLDARQGGTSGYGPARRSEDDEYTLLQNDHDEINQAQPTQPAGPLGYGPNSGGVMHDYDTSYAGSYGQHIPDGGYGNAPYGR</sequence>
<evidence type="ECO:0000256" key="21">
    <source>
        <dbReference type="SAM" id="MobiDB-lite"/>
    </source>
</evidence>
<organism evidence="25 26">
    <name type="scientific">Endocarpon pusillum</name>
    <dbReference type="NCBI Taxonomy" id="364733"/>
    <lineage>
        <taxon>Eukaryota</taxon>
        <taxon>Fungi</taxon>
        <taxon>Dikarya</taxon>
        <taxon>Ascomycota</taxon>
        <taxon>Pezizomycotina</taxon>
        <taxon>Eurotiomycetes</taxon>
        <taxon>Chaetothyriomycetidae</taxon>
        <taxon>Verrucariales</taxon>
        <taxon>Verrucariaceae</taxon>
        <taxon>Endocarpon</taxon>
    </lineage>
</organism>
<evidence type="ECO:0000259" key="24">
    <source>
        <dbReference type="Pfam" id="PF08491"/>
    </source>
</evidence>
<dbReference type="Proteomes" id="UP000606974">
    <property type="component" value="Unassembled WGS sequence"/>
</dbReference>
<feature type="region of interest" description="Disordered" evidence="21">
    <location>
        <begin position="697"/>
        <end position="745"/>
    </location>
</feature>
<name>A0A8H7AE13_9EURO</name>
<dbReference type="AlphaFoldDB" id="A0A8H7AE13"/>
<evidence type="ECO:0000256" key="14">
    <source>
        <dbReference type="ARBA" id="ARBA00023136"/>
    </source>
</evidence>
<dbReference type="EMBL" id="JAACFV010000073">
    <property type="protein sequence ID" value="KAF7507188.1"/>
    <property type="molecule type" value="Genomic_DNA"/>
</dbReference>
<evidence type="ECO:0000256" key="19">
    <source>
        <dbReference type="ARBA" id="ARBA00080528"/>
    </source>
</evidence>
<evidence type="ECO:0000256" key="2">
    <source>
        <dbReference type="ARBA" id="ARBA00004154"/>
    </source>
</evidence>
<dbReference type="GO" id="GO:0006696">
    <property type="term" value="P:ergosterol biosynthetic process"/>
    <property type="evidence" value="ECO:0007669"/>
    <property type="project" value="TreeGrafter"/>
</dbReference>
<keyword evidence="12 22" id="KW-1133">Transmembrane helix</keyword>
<keyword evidence="15" id="KW-0753">Steroid metabolism</keyword>
<evidence type="ECO:0000256" key="12">
    <source>
        <dbReference type="ARBA" id="ARBA00022989"/>
    </source>
</evidence>
<evidence type="ECO:0000256" key="11">
    <source>
        <dbReference type="ARBA" id="ARBA00022955"/>
    </source>
</evidence>
<evidence type="ECO:0000256" key="16">
    <source>
        <dbReference type="ARBA" id="ARBA00029435"/>
    </source>
</evidence>
<dbReference type="Pfam" id="PF08491">
    <property type="entry name" value="SE"/>
    <property type="match status" value="1"/>
</dbReference>
<keyword evidence="13" id="KW-0560">Oxidoreductase</keyword>
<protein>
    <recommendedName>
        <fullName evidence="18">Squalene epoxidase ERG1</fullName>
        <ecNumber evidence="5">1.14.14.17</ecNumber>
    </recommendedName>
    <alternativeName>
        <fullName evidence="17">Squalene epoxidase erg1</fullName>
    </alternativeName>
    <alternativeName>
        <fullName evidence="19 20">Squalene monooxygenase ERG1</fullName>
    </alternativeName>
</protein>
<dbReference type="InterPro" id="IPR040125">
    <property type="entry name" value="Squalene_monox"/>
</dbReference>
<gene>
    <name evidence="25" type="ORF">GJ744_010870</name>
</gene>
<evidence type="ECO:0000256" key="10">
    <source>
        <dbReference type="ARBA" id="ARBA00022848"/>
    </source>
</evidence>
<evidence type="ECO:0000256" key="13">
    <source>
        <dbReference type="ARBA" id="ARBA00023002"/>
    </source>
</evidence>
<keyword evidence="11" id="KW-0752">Steroid biosynthesis</keyword>
<dbReference type="InterPro" id="IPR002938">
    <property type="entry name" value="FAD-bd"/>
</dbReference>
<dbReference type="FunFam" id="3.50.50.60:FF:000166">
    <property type="entry name" value="Squalene monooxygenase Erg1"/>
    <property type="match status" value="1"/>
</dbReference>
<evidence type="ECO:0000256" key="1">
    <source>
        <dbReference type="ARBA" id="ARBA00001974"/>
    </source>
</evidence>
<evidence type="ECO:0000256" key="8">
    <source>
        <dbReference type="ARBA" id="ARBA00022824"/>
    </source>
</evidence>
<feature type="domain" description="Squalene epoxidase" evidence="24">
    <location>
        <begin position="192"/>
        <end position="425"/>
    </location>
</feature>
<keyword evidence="11" id="KW-0444">Lipid biosynthesis</keyword>
<evidence type="ECO:0000256" key="22">
    <source>
        <dbReference type="SAM" id="Phobius"/>
    </source>
</evidence>
<evidence type="ECO:0000256" key="6">
    <source>
        <dbReference type="ARBA" id="ARBA00022630"/>
    </source>
</evidence>
<evidence type="ECO:0000256" key="7">
    <source>
        <dbReference type="ARBA" id="ARBA00022692"/>
    </source>
</evidence>
<keyword evidence="7 22" id="KW-0812">Transmembrane</keyword>
<evidence type="ECO:0000256" key="20">
    <source>
        <dbReference type="ARBA" id="ARBA00081105"/>
    </source>
</evidence>
<keyword evidence="14 22" id="KW-0472">Membrane</keyword>
<dbReference type="InterPro" id="IPR013698">
    <property type="entry name" value="Squalene_epoxidase"/>
</dbReference>
<evidence type="ECO:0000256" key="4">
    <source>
        <dbReference type="ARBA" id="ARBA00008802"/>
    </source>
</evidence>
<feature type="transmembrane region" description="Helical" evidence="22">
    <location>
        <begin position="542"/>
        <end position="563"/>
    </location>
</feature>
<dbReference type="SUPFAM" id="SSF51905">
    <property type="entry name" value="FAD/NAD(P)-binding domain"/>
    <property type="match status" value="1"/>
</dbReference>
<keyword evidence="9" id="KW-0274">FAD</keyword>
<keyword evidence="6" id="KW-0285">Flavoprotein</keyword>
<comment type="subcellular location">
    <subcellularLocation>
        <location evidence="3">Endoplasmic reticulum membrane</location>
        <topology evidence="3">Multi-pass membrane protein</topology>
    </subcellularLocation>
    <subcellularLocation>
        <location evidence="2">Microsome membrane</location>
        <topology evidence="2">Multi-pass membrane protein</topology>
    </subcellularLocation>
</comment>